<reference evidence="2" key="1">
    <citation type="journal article" date="2019" name="Beilstein J. Org. Chem.">
        <title>Nanangenines: drimane sesquiterpenoids as the dominant metabolite cohort of a novel Australian fungus, Aspergillus nanangensis.</title>
        <authorList>
            <person name="Lacey H.J."/>
            <person name="Gilchrist C.L.M."/>
            <person name="Crombie A."/>
            <person name="Kalaitzis J.A."/>
            <person name="Vuong D."/>
            <person name="Rutledge P.J."/>
            <person name="Turner P."/>
            <person name="Pitt J.I."/>
            <person name="Lacey E."/>
            <person name="Chooi Y.H."/>
            <person name="Piggott A.M."/>
        </authorList>
    </citation>
    <scope>NUCLEOTIDE SEQUENCE</scope>
    <source>
        <strain evidence="2">MST-FP2251</strain>
    </source>
</reference>
<name>A0AAD4GUV0_ASPNN</name>
<dbReference type="PANTHER" id="PTHR11895">
    <property type="entry name" value="TRANSAMIDASE"/>
    <property type="match status" value="1"/>
</dbReference>
<dbReference type="Gene3D" id="3.90.1300.10">
    <property type="entry name" value="Amidase signature (AS) domain"/>
    <property type="match status" value="1"/>
</dbReference>
<dbReference type="InterPro" id="IPR036928">
    <property type="entry name" value="AS_sf"/>
</dbReference>
<evidence type="ECO:0000313" key="2">
    <source>
        <dbReference type="EMBL" id="KAF9891029.1"/>
    </source>
</evidence>
<dbReference type="EMBL" id="VCAU01000022">
    <property type="protein sequence ID" value="KAF9891029.1"/>
    <property type="molecule type" value="Genomic_DNA"/>
</dbReference>
<evidence type="ECO:0000259" key="1">
    <source>
        <dbReference type="Pfam" id="PF01425"/>
    </source>
</evidence>
<protein>
    <recommendedName>
        <fullName evidence="1">Amidase domain-containing protein</fullName>
    </recommendedName>
</protein>
<organism evidence="2 3">
    <name type="scientific">Aspergillus nanangensis</name>
    <dbReference type="NCBI Taxonomy" id="2582783"/>
    <lineage>
        <taxon>Eukaryota</taxon>
        <taxon>Fungi</taxon>
        <taxon>Dikarya</taxon>
        <taxon>Ascomycota</taxon>
        <taxon>Pezizomycotina</taxon>
        <taxon>Eurotiomycetes</taxon>
        <taxon>Eurotiomycetidae</taxon>
        <taxon>Eurotiales</taxon>
        <taxon>Aspergillaceae</taxon>
        <taxon>Aspergillus</taxon>
        <taxon>Aspergillus subgen. Circumdati</taxon>
    </lineage>
</organism>
<keyword evidence="3" id="KW-1185">Reference proteome</keyword>
<gene>
    <name evidence="2" type="ORF">FE257_005288</name>
</gene>
<feature type="domain" description="Amidase" evidence="1">
    <location>
        <begin position="98"/>
        <end position="547"/>
    </location>
</feature>
<evidence type="ECO:0000313" key="3">
    <source>
        <dbReference type="Proteomes" id="UP001194746"/>
    </source>
</evidence>
<dbReference type="Proteomes" id="UP001194746">
    <property type="component" value="Unassembled WGS sequence"/>
</dbReference>
<sequence>MSTIALPPGYESKVTAAHVHDLAGRWNLTINTEEQEASYLLLLQSADAVFRDFESADDYIHPRLQPVATKEAREFWKPTEAQNPNNAWSHRCSLKAASPESCILQGRKVAIKDNICVGGLPTTLGTFAHMVSDNGQYPVSLIDATVVRRVLEAGGIIAGTATCENYSAAPISCTAATGAVHNAWARGFTCGGSSSGCGCLLGMNAVDPGQTLSSFGDRTDMTIGGDQGGSVRIPASYNGVYGLKPTYGLIPYTGAITLTPMVDHLGPMANNLRDMALLLEALAGYDGLDTRMGPESPLRGNVPSYSSILDSAEVEVRSPTAGAKPLRVGVLKEGFEILGLSDDVKESVLAAKEAFIAAGAQVIDVSVPMHHQGPALWTVSTRAQMKDWACAGQMTGSLSFNASHFQLRFPPDQTMYDLLSATNPSIMNLMFSSEYLKEAFGPELAAKAHRKIFELREAYDAALQQVDVLIMPTTPTVAMPHPTLEDMMAKVKVAIGIVSNTCGFNVTGHPAMSVPCGFSRVVSGGSEKKLPVGMQIVASRFDEAAILKAAAAFEYGRKQADAVAPRL</sequence>
<dbReference type="AlphaFoldDB" id="A0AAD4GUV0"/>
<dbReference type="InterPro" id="IPR000120">
    <property type="entry name" value="Amidase"/>
</dbReference>
<proteinExistence type="predicted"/>
<dbReference type="PANTHER" id="PTHR11895:SF171">
    <property type="entry name" value="AMIDASE DOMAIN-CONTAINING PROTEIN"/>
    <property type="match status" value="1"/>
</dbReference>
<dbReference type="SUPFAM" id="SSF75304">
    <property type="entry name" value="Amidase signature (AS) enzymes"/>
    <property type="match status" value="1"/>
</dbReference>
<accession>A0AAD4GUV0</accession>
<dbReference type="GO" id="GO:0003824">
    <property type="term" value="F:catalytic activity"/>
    <property type="evidence" value="ECO:0007669"/>
    <property type="project" value="InterPro"/>
</dbReference>
<dbReference type="InterPro" id="IPR023631">
    <property type="entry name" value="Amidase_dom"/>
</dbReference>
<comment type="caution">
    <text evidence="2">The sequence shown here is derived from an EMBL/GenBank/DDBJ whole genome shotgun (WGS) entry which is preliminary data.</text>
</comment>
<dbReference type="Pfam" id="PF01425">
    <property type="entry name" value="Amidase"/>
    <property type="match status" value="1"/>
</dbReference>
<reference evidence="2" key="2">
    <citation type="submission" date="2020-02" db="EMBL/GenBank/DDBJ databases">
        <authorList>
            <person name="Gilchrist C.L.M."/>
            <person name="Chooi Y.-H."/>
        </authorList>
    </citation>
    <scope>NUCLEOTIDE SEQUENCE</scope>
    <source>
        <strain evidence="2">MST-FP2251</strain>
    </source>
</reference>